<keyword evidence="6" id="KW-1185">Reference proteome</keyword>
<keyword evidence="2 4" id="KW-0472">Membrane</keyword>
<keyword evidence="4" id="KW-1133">Transmembrane helix</keyword>
<dbReference type="OrthoDB" id="4774723at2"/>
<comment type="subcellular location">
    <subcellularLocation>
        <location evidence="1">Membrane</location>
    </subcellularLocation>
</comment>
<dbReference type="KEGG" id="mrh:MycrhN_3584"/>
<dbReference type="EMBL" id="CP003169">
    <property type="protein sequence ID" value="AEV74103.1"/>
    <property type="molecule type" value="Genomic_DNA"/>
</dbReference>
<keyword evidence="4" id="KW-0812">Transmembrane</keyword>
<feature type="region of interest" description="Disordered" evidence="3">
    <location>
        <begin position="1"/>
        <end position="92"/>
    </location>
</feature>
<dbReference type="PANTHER" id="PTHR37042:SF4">
    <property type="entry name" value="OUTER MEMBRANE PROTEIN RV1973"/>
    <property type="match status" value="1"/>
</dbReference>
<accession>G8RTB6</accession>
<evidence type="ECO:0000256" key="1">
    <source>
        <dbReference type="ARBA" id="ARBA00004370"/>
    </source>
</evidence>
<feature type="compositionally biased region" description="Basic and acidic residues" evidence="3">
    <location>
        <begin position="42"/>
        <end position="59"/>
    </location>
</feature>
<feature type="compositionally biased region" description="Acidic residues" evidence="3">
    <location>
        <begin position="60"/>
        <end position="81"/>
    </location>
</feature>
<sequence>MADDAAAPDGELTESSAAEESSGAVEPESAAKEADTTSDAEAAEKTAEAADERADKSDDKADETEAVDETEAAAETDEPADDGAAPKPPKKPMSHLRLATIAGLVVVLALAGLTGWSGYRGYKAYQGEKQRELFLQVGRQGAINLTTIDWEHAEADVQRVLDSATGTFYDDFQNRSAPFVEVVKQAQSKSVGTISEAGLESASNDEAKVLVAVTVNTSNLGAPQQEPRAWRMRLTVTKVGDDAKVSNVEFVP</sequence>
<dbReference type="HOGENOM" id="CLU_072301_0_1_11"/>
<dbReference type="PANTHER" id="PTHR37042">
    <property type="entry name" value="OUTER MEMBRANE PROTEIN RV1973"/>
    <property type="match status" value="1"/>
</dbReference>
<dbReference type="AlphaFoldDB" id="G8RTB6"/>
<evidence type="ECO:0008006" key="7">
    <source>
        <dbReference type="Google" id="ProtNLM"/>
    </source>
</evidence>
<dbReference type="RefSeq" id="WP_014211859.1">
    <property type="nucleotide sequence ID" value="NC_016604.1"/>
</dbReference>
<dbReference type="GO" id="GO:0016020">
    <property type="term" value="C:membrane"/>
    <property type="evidence" value="ECO:0007669"/>
    <property type="project" value="UniProtKB-SubCell"/>
</dbReference>
<proteinExistence type="predicted"/>
<name>G8RTB6_MYCRN</name>
<dbReference type="eggNOG" id="ENOG503303V">
    <property type="taxonomic scope" value="Bacteria"/>
</dbReference>
<dbReference type="STRING" id="710685.MycrhN_3584"/>
<evidence type="ECO:0000313" key="6">
    <source>
        <dbReference type="Proteomes" id="UP000005442"/>
    </source>
</evidence>
<gene>
    <name evidence="5" type="ordered locus">MycrhN_3584</name>
</gene>
<evidence type="ECO:0000313" key="5">
    <source>
        <dbReference type="EMBL" id="AEV74103.1"/>
    </source>
</evidence>
<organism evidence="5 6">
    <name type="scientific">Mycolicibacterium rhodesiae (strain NBB3)</name>
    <name type="common">Mycobacterium rhodesiae</name>
    <dbReference type="NCBI Taxonomy" id="710685"/>
    <lineage>
        <taxon>Bacteria</taxon>
        <taxon>Bacillati</taxon>
        <taxon>Actinomycetota</taxon>
        <taxon>Actinomycetes</taxon>
        <taxon>Mycobacteriales</taxon>
        <taxon>Mycobacteriaceae</taxon>
        <taxon>Mycolicibacterium</taxon>
    </lineage>
</organism>
<dbReference type="Proteomes" id="UP000005442">
    <property type="component" value="Chromosome"/>
</dbReference>
<evidence type="ECO:0000256" key="2">
    <source>
        <dbReference type="ARBA" id="ARBA00023136"/>
    </source>
</evidence>
<evidence type="ECO:0000256" key="3">
    <source>
        <dbReference type="SAM" id="MobiDB-lite"/>
    </source>
</evidence>
<feature type="transmembrane region" description="Helical" evidence="4">
    <location>
        <begin position="96"/>
        <end position="119"/>
    </location>
</feature>
<feature type="compositionally biased region" description="Low complexity" evidence="3">
    <location>
        <begin position="14"/>
        <end position="28"/>
    </location>
</feature>
<protein>
    <recommendedName>
        <fullName evidence="7">Mce protein</fullName>
    </recommendedName>
</protein>
<reference evidence="5 6" key="1">
    <citation type="submission" date="2011-12" db="EMBL/GenBank/DDBJ databases">
        <title>Complete sequence of Mycobacterium rhodesiae NBB3.</title>
        <authorList>
            <consortium name="US DOE Joint Genome Institute"/>
            <person name="Lucas S."/>
            <person name="Han J."/>
            <person name="Lapidus A."/>
            <person name="Cheng J.-F."/>
            <person name="Goodwin L."/>
            <person name="Pitluck S."/>
            <person name="Peters L."/>
            <person name="Mikhailova N."/>
            <person name="Gu W."/>
            <person name="Detter J.C."/>
            <person name="Han C."/>
            <person name="Tapia R."/>
            <person name="Land M."/>
            <person name="Hauser L."/>
            <person name="Kyrpides N."/>
            <person name="Ivanova N."/>
            <person name="Pagani I."/>
            <person name="Mattes T."/>
            <person name="Holmes A."/>
            <person name="Rutledge P."/>
            <person name="Paulsen I."/>
            <person name="Coleman N."/>
            <person name="Woyke T."/>
        </authorList>
    </citation>
    <scope>NUCLEOTIDE SEQUENCE [LARGE SCALE GENOMIC DNA]</scope>
    <source>
        <strain evidence="5 6">NBB3</strain>
    </source>
</reference>
<dbReference type="PATRIC" id="fig|710685.3.peg.3592"/>
<evidence type="ECO:0000256" key="4">
    <source>
        <dbReference type="SAM" id="Phobius"/>
    </source>
</evidence>